<sequence>MRSIFEDRQVSIKCDDKYSYTVTKDGLAYVPGNGKPEVRVLFSEVGSTFLLNYCSSNGPYEITFKDNDGHNLVSIDTDLKLREFGHNILDTKTIILAFAANKLTTEFPNNLDTLNTKLGFSLKEKKITIVNGVISGAKHQVKLSDIRRVQCVAGGALNNLFVFTKEKGGFFDRADIVVPVNELTVPILEAAMRRNTGHGIDFSRGNGFDQPNSNFIIIRYLDSSFFETAPGVFKENWQKDAYEFVKSFGYDLQTMLGE</sequence>
<dbReference type="Proteomes" id="UP000772566">
    <property type="component" value="Unassembled WGS sequence"/>
</dbReference>
<reference evidence="1" key="1">
    <citation type="submission" date="2020-04" db="EMBL/GenBank/DDBJ databases">
        <title>Deep metagenomics examines the oral microbiome during advanced dental caries in children, revealing novel taxa and co-occurrences with host molecules.</title>
        <authorList>
            <person name="Baker J.L."/>
            <person name="Morton J.T."/>
            <person name="Dinis M."/>
            <person name="Alvarez R."/>
            <person name="Tran N.C."/>
            <person name="Knight R."/>
            <person name="Edlund A."/>
        </authorList>
    </citation>
    <scope>NUCLEOTIDE SEQUENCE</scope>
    <source>
        <strain evidence="1">JCVI_22A_bin.2</strain>
    </source>
</reference>
<dbReference type="AlphaFoldDB" id="A0A930VZN5"/>
<comment type="caution">
    <text evidence="1">The sequence shown here is derived from an EMBL/GenBank/DDBJ whole genome shotgun (WGS) entry which is preliminary data.</text>
</comment>
<evidence type="ECO:0000313" key="2">
    <source>
        <dbReference type="Proteomes" id="UP000772566"/>
    </source>
</evidence>
<accession>A0A930VZN5</accession>
<organism evidence="1 2">
    <name type="scientific">Lancefieldella parvula</name>
    <dbReference type="NCBI Taxonomy" id="1382"/>
    <lineage>
        <taxon>Bacteria</taxon>
        <taxon>Bacillati</taxon>
        <taxon>Actinomycetota</taxon>
        <taxon>Coriobacteriia</taxon>
        <taxon>Coriobacteriales</taxon>
        <taxon>Atopobiaceae</taxon>
        <taxon>Lancefieldella</taxon>
    </lineage>
</organism>
<protein>
    <submittedName>
        <fullName evidence="1">Uncharacterized protein</fullName>
    </submittedName>
</protein>
<dbReference type="EMBL" id="JABZGT010000025">
    <property type="protein sequence ID" value="MBF4808794.1"/>
    <property type="molecule type" value="Genomic_DNA"/>
</dbReference>
<gene>
    <name evidence="1" type="ORF">HXK23_00990</name>
</gene>
<evidence type="ECO:0000313" key="1">
    <source>
        <dbReference type="EMBL" id="MBF4808794.1"/>
    </source>
</evidence>
<name>A0A930VZN5_9ACTN</name>
<proteinExistence type="predicted"/>